<gene>
    <name evidence="1" type="ORF">M9458_013601</name>
</gene>
<proteinExistence type="predicted"/>
<evidence type="ECO:0000313" key="2">
    <source>
        <dbReference type="Proteomes" id="UP001529510"/>
    </source>
</evidence>
<sequence>EEPLLDKLPCLYQSIPPENWHDSATLIDNLKTVVAEEQQKIVWVESDTW</sequence>
<organism evidence="1 2">
    <name type="scientific">Cirrhinus mrigala</name>
    <name type="common">Mrigala</name>
    <dbReference type="NCBI Taxonomy" id="683832"/>
    <lineage>
        <taxon>Eukaryota</taxon>
        <taxon>Metazoa</taxon>
        <taxon>Chordata</taxon>
        <taxon>Craniata</taxon>
        <taxon>Vertebrata</taxon>
        <taxon>Euteleostomi</taxon>
        <taxon>Actinopterygii</taxon>
        <taxon>Neopterygii</taxon>
        <taxon>Teleostei</taxon>
        <taxon>Ostariophysi</taxon>
        <taxon>Cypriniformes</taxon>
        <taxon>Cyprinidae</taxon>
        <taxon>Labeoninae</taxon>
        <taxon>Labeonini</taxon>
        <taxon>Cirrhinus</taxon>
    </lineage>
</organism>
<comment type="caution">
    <text evidence="1">The sequence shown here is derived from an EMBL/GenBank/DDBJ whole genome shotgun (WGS) entry which is preliminary data.</text>
</comment>
<dbReference type="EMBL" id="JAMKFB020000006">
    <property type="protein sequence ID" value="KAL0190903.1"/>
    <property type="molecule type" value="Genomic_DNA"/>
</dbReference>
<protein>
    <submittedName>
        <fullName evidence="1">Uncharacterized protein</fullName>
    </submittedName>
</protein>
<name>A0ABD0QXY9_CIRMR</name>
<feature type="non-terminal residue" evidence="1">
    <location>
        <position position="1"/>
    </location>
</feature>
<accession>A0ABD0QXY9</accession>
<dbReference type="Proteomes" id="UP001529510">
    <property type="component" value="Unassembled WGS sequence"/>
</dbReference>
<dbReference type="AlphaFoldDB" id="A0ABD0QXY9"/>
<evidence type="ECO:0000313" key="1">
    <source>
        <dbReference type="EMBL" id="KAL0190903.1"/>
    </source>
</evidence>
<reference evidence="1 2" key="1">
    <citation type="submission" date="2024-05" db="EMBL/GenBank/DDBJ databases">
        <title>Genome sequencing and assembly of Indian major carp, Cirrhinus mrigala (Hamilton, 1822).</title>
        <authorList>
            <person name="Mohindra V."/>
            <person name="Chowdhury L.M."/>
            <person name="Lal K."/>
            <person name="Jena J.K."/>
        </authorList>
    </citation>
    <scope>NUCLEOTIDE SEQUENCE [LARGE SCALE GENOMIC DNA]</scope>
    <source>
        <strain evidence="1">CM1030</strain>
        <tissue evidence="1">Blood</tissue>
    </source>
</reference>
<keyword evidence="2" id="KW-1185">Reference proteome</keyword>